<accession>A0AAV7MAB7</accession>
<organism evidence="2 3">
    <name type="scientific">Pleurodeles waltl</name>
    <name type="common">Iberian ribbed newt</name>
    <dbReference type="NCBI Taxonomy" id="8319"/>
    <lineage>
        <taxon>Eukaryota</taxon>
        <taxon>Metazoa</taxon>
        <taxon>Chordata</taxon>
        <taxon>Craniata</taxon>
        <taxon>Vertebrata</taxon>
        <taxon>Euteleostomi</taxon>
        <taxon>Amphibia</taxon>
        <taxon>Batrachia</taxon>
        <taxon>Caudata</taxon>
        <taxon>Salamandroidea</taxon>
        <taxon>Salamandridae</taxon>
        <taxon>Pleurodelinae</taxon>
        <taxon>Pleurodeles</taxon>
    </lineage>
</organism>
<evidence type="ECO:0000256" key="1">
    <source>
        <dbReference type="SAM" id="MobiDB-lite"/>
    </source>
</evidence>
<evidence type="ECO:0000313" key="2">
    <source>
        <dbReference type="EMBL" id="KAJ1100119.1"/>
    </source>
</evidence>
<protein>
    <submittedName>
        <fullName evidence="2">Uncharacterized protein</fullName>
    </submittedName>
</protein>
<feature type="compositionally biased region" description="Polar residues" evidence="1">
    <location>
        <begin position="1"/>
        <end position="12"/>
    </location>
</feature>
<evidence type="ECO:0000313" key="3">
    <source>
        <dbReference type="Proteomes" id="UP001066276"/>
    </source>
</evidence>
<feature type="region of interest" description="Disordered" evidence="1">
    <location>
        <begin position="140"/>
        <end position="209"/>
    </location>
</feature>
<dbReference type="AlphaFoldDB" id="A0AAV7MAB7"/>
<dbReference type="EMBL" id="JANPWB010000014">
    <property type="protein sequence ID" value="KAJ1100119.1"/>
    <property type="molecule type" value="Genomic_DNA"/>
</dbReference>
<comment type="caution">
    <text evidence="2">The sequence shown here is derived from an EMBL/GenBank/DDBJ whole genome shotgun (WGS) entry which is preliminary data.</text>
</comment>
<feature type="region of interest" description="Disordered" evidence="1">
    <location>
        <begin position="1"/>
        <end position="51"/>
    </location>
</feature>
<gene>
    <name evidence="2" type="ORF">NDU88_005208</name>
</gene>
<name>A0AAV7MAB7_PLEWA</name>
<sequence>MRRSDLQQQDWSGTGHPGKSRRILPASPASRPGAGIRAGSKPQQERQQRDAAQMTLYAASGKKTSLIKALKLGSSAAREVDTPPPEGTSRRQWHISTAQLDGRRPLGKEAHPLWINILTHSTARSEGTIVVAQRKQWGTNAQGRNGTMDLGNIGVRQGDQASAEAAPPQNPSGVGDTHFIGKISHESGTSSPHRVVGVCSETKNKYRHL</sequence>
<proteinExistence type="predicted"/>
<reference evidence="2" key="1">
    <citation type="journal article" date="2022" name="bioRxiv">
        <title>Sequencing and chromosome-scale assembly of the giantPleurodeles waltlgenome.</title>
        <authorList>
            <person name="Brown T."/>
            <person name="Elewa A."/>
            <person name="Iarovenko S."/>
            <person name="Subramanian E."/>
            <person name="Araus A.J."/>
            <person name="Petzold A."/>
            <person name="Susuki M."/>
            <person name="Suzuki K.-i.T."/>
            <person name="Hayashi T."/>
            <person name="Toyoda A."/>
            <person name="Oliveira C."/>
            <person name="Osipova E."/>
            <person name="Leigh N.D."/>
            <person name="Simon A."/>
            <person name="Yun M.H."/>
        </authorList>
    </citation>
    <scope>NUCLEOTIDE SEQUENCE</scope>
    <source>
        <strain evidence="2">20211129_DDA</strain>
        <tissue evidence="2">Liver</tissue>
    </source>
</reference>
<keyword evidence="3" id="KW-1185">Reference proteome</keyword>
<dbReference type="Proteomes" id="UP001066276">
    <property type="component" value="Chromosome 10"/>
</dbReference>